<feature type="transmembrane region" description="Helical" evidence="1">
    <location>
        <begin position="138"/>
        <end position="158"/>
    </location>
</feature>
<feature type="transmembrane region" description="Helical" evidence="1">
    <location>
        <begin position="167"/>
        <end position="186"/>
    </location>
</feature>
<evidence type="ECO:0000313" key="3">
    <source>
        <dbReference type="Proteomes" id="UP001642540"/>
    </source>
</evidence>
<protein>
    <submittedName>
        <fullName evidence="2">Uncharacterized protein</fullName>
    </submittedName>
</protein>
<name>A0ABP1S9S1_9HEXA</name>
<comment type="caution">
    <text evidence="2">The sequence shown here is derived from an EMBL/GenBank/DDBJ whole genome shotgun (WGS) entry which is preliminary data.</text>
</comment>
<feature type="transmembrane region" description="Helical" evidence="1">
    <location>
        <begin position="68"/>
        <end position="88"/>
    </location>
</feature>
<accession>A0ABP1S9S1</accession>
<keyword evidence="1" id="KW-0812">Transmembrane</keyword>
<evidence type="ECO:0000313" key="2">
    <source>
        <dbReference type="EMBL" id="CAL8148523.1"/>
    </source>
</evidence>
<proteinExistence type="predicted"/>
<evidence type="ECO:0000256" key="1">
    <source>
        <dbReference type="SAM" id="Phobius"/>
    </source>
</evidence>
<dbReference type="Proteomes" id="UP001642540">
    <property type="component" value="Unassembled WGS sequence"/>
</dbReference>
<keyword evidence="3" id="KW-1185">Reference proteome</keyword>
<reference evidence="2 3" key="1">
    <citation type="submission" date="2024-08" db="EMBL/GenBank/DDBJ databases">
        <authorList>
            <person name="Cucini C."/>
            <person name="Frati F."/>
        </authorList>
    </citation>
    <scope>NUCLEOTIDE SEQUENCE [LARGE SCALE GENOMIC DNA]</scope>
</reference>
<sequence length="262" mass="29723">MFIVNYVMAIAFPPNAGFKFVNITSRFNTFVSAGRTRYFLNSTILFQDDGNFKPEDVAIGVIEAVLEVVQYLIMTTSFIIFIIPFPLWNEMKLFVSSIHRSLTKTKINYGDNSVEKEVDKWLDRWEELKSFSDSTNSAFSIVVLFWLFEYVIITMVLLNDVLRLRKLIPFILIIGSPALVTLSLVVGAEICRLVDCCKEHIQTLKTGKNTTAKTEKELDRLLSRFEAAPVGIGSTGVYMLSYGFLAQLLCSMVITMFIISFP</sequence>
<organism evidence="2 3">
    <name type="scientific">Orchesella dallaii</name>
    <dbReference type="NCBI Taxonomy" id="48710"/>
    <lineage>
        <taxon>Eukaryota</taxon>
        <taxon>Metazoa</taxon>
        <taxon>Ecdysozoa</taxon>
        <taxon>Arthropoda</taxon>
        <taxon>Hexapoda</taxon>
        <taxon>Collembola</taxon>
        <taxon>Entomobryomorpha</taxon>
        <taxon>Entomobryoidea</taxon>
        <taxon>Orchesellidae</taxon>
        <taxon>Orchesellinae</taxon>
        <taxon>Orchesella</taxon>
    </lineage>
</organism>
<keyword evidence="1" id="KW-1133">Transmembrane helix</keyword>
<gene>
    <name evidence="2" type="ORF">ODALV1_LOCUS31448</name>
</gene>
<keyword evidence="1" id="KW-0472">Membrane</keyword>
<dbReference type="EMBL" id="CAXLJM020000172">
    <property type="protein sequence ID" value="CAL8148523.1"/>
    <property type="molecule type" value="Genomic_DNA"/>
</dbReference>
<feature type="transmembrane region" description="Helical" evidence="1">
    <location>
        <begin position="239"/>
        <end position="261"/>
    </location>
</feature>